<reference evidence="16" key="1">
    <citation type="submission" date="2005-10" db="EMBL/GenBank/DDBJ databases">
        <authorList>
            <person name="Loftus B.J."/>
            <person name="Nene V.M."/>
            <person name="Hannick L.I."/>
            <person name="Bidwell S."/>
            <person name="Haas B."/>
            <person name="Amedeo P."/>
            <person name="Orvis J."/>
            <person name="Wortman J.R."/>
            <person name="White O.R."/>
            <person name="Salzberg S."/>
            <person name="Shumway M."/>
            <person name="Koo H."/>
            <person name="Zhao Y."/>
            <person name="Holmes M."/>
            <person name="Miller J."/>
            <person name="Schatz M."/>
            <person name="Pop M."/>
            <person name="Pai G."/>
            <person name="Utterback T."/>
            <person name="Rogers Y.-H."/>
            <person name="Kravitz S."/>
            <person name="Fraser C.M."/>
        </authorList>
    </citation>
    <scope>NUCLEOTIDE SEQUENCE</scope>
    <source>
        <strain evidence="16">Liverpool</strain>
    </source>
</reference>
<accession>Q16F39</accession>
<dbReference type="SMART" id="SM01196">
    <property type="entry name" value="FERM_C"/>
    <property type="match status" value="1"/>
</dbReference>
<dbReference type="InterPro" id="IPR011993">
    <property type="entry name" value="PH-like_dom_sf"/>
</dbReference>
<dbReference type="SUPFAM" id="SSF50729">
    <property type="entry name" value="PH domain-like"/>
    <property type="match status" value="1"/>
</dbReference>
<evidence type="ECO:0000256" key="5">
    <source>
        <dbReference type="ARBA" id="ARBA00022025"/>
    </source>
</evidence>
<dbReference type="InterPro" id="IPR018979">
    <property type="entry name" value="FERM_N"/>
</dbReference>
<dbReference type="VEuPathDB" id="VectorBase:AAEL022373"/>
<dbReference type="Gene3D" id="6.10.360.10">
    <property type="match status" value="1"/>
</dbReference>
<dbReference type="PRINTS" id="PR00661">
    <property type="entry name" value="ERMFAMILY"/>
</dbReference>
<dbReference type="SMART" id="SM00295">
    <property type="entry name" value="B41"/>
    <property type="match status" value="1"/>
</dbReference>
<feature type="coiled-coil region" evidence="14">
    <location>
        <begin position="532"/>
        <end position="559"/>
    </location>
</feature>
<keyword evidence="9" id="KW-0009">Actin-binding</keyword>
<evidence type="ECO:0000256" key="3">
    <source>
        <dbReference type="ARBA" id="ARBA00004245"/>
    </source>
</evidence>
<dbReference type="PRINTS" id="PR00935">
    <property type="entry name" value="BAND41"/>
</dbReference>
<dbReference type="EMBL" id="CH478515">
    <property type="protein sequence ID" value="EAT32854.1"/>
    <property type="molecule type" value="Genomic_DNA"/>
</dbReference>
<dbReference type="InterPro" id="IPR029071">
    <property type="entry name" value="Ubiquitin-like_domsf"/>
</dbReference>
<dbReference type="InterPro" id="IPR019749">
    <property type="entry name" value="Band_41_domain"/>
</dbReference>
<dbReference type="InterPro" id="IPR011174">
    <property type="entry name" value="ERM"/>
</dbReference>
<dbReference type="AlphaFoldDB" id="Q16F39"/>
<dbReference type="STRING" id="7159.Q16F39"/>
<comment type="subcellular location">
    <subcellularLocation>
        <location evidence="4">Cell junction</location>
        <location evidence="4">Adherens junction</location>
    </subcellularLocation>
    <subcellularLocation>
        <location evidence="2">Cell membrane</location>
        <topology evidence="2">Peripheral membrane protein</topology>
    </subcellularLocation>
    <subcellularLocation>
        <location evidence="1">Cell projection</location>
        <location evidence="1">Microvillus</location>
    </subcellularLocation>
    <subcellularLocation>
        <location evidence="12">Cell projection</location>
        <location evidence="12">Rhabdomere</location>
    </subcellularLocation>
    <subcellularLocation>
        <location evidence="3">Cytoplasm</location>
        <location evidence="3">Cytoskeleton</location>
    </subcellularLocation>
</comment>
<dbReference type="Gene3D" id="2.30.29.30">
    <property type="entry name" value="Pleckstrin-homology domain (PH domain)/Phosphotyrosine-binding domain (PTB)"/>
    <property type="match status" value="1"/>
</dbReference>
<sequence>MTPFRRKKSNKEFPVKVCTYDSELEFHLEHRATGGYLFDLICRTIGLRTWYFGLRYVDKKGYKSWLKMDKKVLDHINLTAEGCVFMFMAKFFPENVADELVQEVTQHMFFLQIKEAILSMEVYCPPEASVLLASYAVQAKYGDYDEAVCKPGMLISENLLPQRVIDQYQMTPQMWEERIETWYADHRGMSRDEAEMEYLKIAQDLDMFGVNYFLITNKKNTAVYVGVTALGLNIYSKENKLTPMTTFPWNEIRNISFDGKKFFVKTNEEKGNVATTFYSEKARNNKELLDLCVGNHELYMKRRKPDTMEIQQMKAQAKEERQRRHIERNKLAREKQLREEAEQERANMEKRLMQLQEEMAAANEALRRSEEAAELLAEKNRLAEEEALLLSHKALEVEQEISRMRMTARKTEEEKIYLERKTQEAELLTAQMIEESRKRVMETEKLKNELIHARVAEKEAKEKLLNFLSRTSTESIFITPSSSPETPVLESNTYDLLADGHGPAVAGDREGEVSSFYDTSYATDTIETFRFRVEYLTKSKQVQNQLKELRSEIEQLKIGEKQSPLDKISAQQTRLGENKYSTLKKLKSGSTKARVAFFEEL</sequence>
<gene>
    <name evidence="16" type="ORF">AaeL_AAEL014907</name>
</gene>
<keyword evidence="10" id="KW-0963">Cytoplasm</keyword>
<dbReference type="InterPro" id="IPR014352">
    <property type="entry name" value="FERM/acyl-CoA-bd_prot_sf"/>
</dbReference>
<dbReference type="HOGENOM" id="CLU_003623_6_1_1"/>
<dbReference type="GO" id="GO:0050793">
    <property type="term" value="P:regulation of developmental process"/>
    <property type="evidence" value="ECO:0007669"/>
    <property type="project" value="UniProtKB-ARBA"/>
</dbReference>
<dbReference type="GO" id="GO:0016028">
    <property type="term" value="C:rhabdomere"/>
    <property type="evidence" value="ECO:0007669"/>
    <property type="project" value="UniProtKB-SubCell"/>
</dbReference>
<dbReference type="Gene3D" id="3.10.20.90">
    <property type="entry name" value="Phosphatidylinositol 3-kinase Catalytic Subunit, Chain A, domain 1"/>
    <property type="match status" value="1"/>
</dbReference>
<feature type="domain" description="FERM" evidence="15">
    <location>
        <begin position="13"/>
        <end position="303"/>
    </location>
</feature>
<evidence type="ECO:0000313" key="16">
    <source>
        <dbReference type="EMBL" id="EAT32854.1"/>
    </source>
</evidence>
<evidence type="ECO:0000256" key="11">
    <source>
        <dbReference type="ARBA" id="ARBA00023273"/>
    </source>
</evidence>
<dbReference type="Gene3D" id="1.20.80.10">
    <property type="match status" value="1"/>
</dbReference>
<reference evidence="16" key="3">
    <citation type="submission" date="2012-09" db="EMBL/GenBank/DDBJ databases">
        <authorList>
            <consortium name="VectorBase"/>
        </authorList>
    </citation>
    <scope>NUCLEOTIDE SEQUENCE</scope>
    <source>
        <strain evidence="16">Liverpool</strain>
    </source>
</reference>
<keyword evidence="14" id="KW-0175">Coiled coil</keyword>
<evidence type="ECO:0000256" key="10">
    <source>
        <dbReference type="ARBA" id="ARBA00023212"/>
    </source>
</evidence>
<dbReference type="Pfam" id="PF09379">
    <property type="entry name" value="FERM_N"/>
    <property type="match status" value="1"/>
</dbReference>
<keyword evidence="8" id="KW-0472">Membrane</keyword>
<evidence type="ECO:0000256" key="14">
    <source>
        <dbReference type="SAM" id="Coils"/>
    </source>
</evidence>
<dbReference type="PIRSF" id="PIRSF002305">
    <property type="entry name" value="ERM"/>
    <property type="match status" value="1"/>
</dbReference>
<dbReference type="GO" id="GO:0003779">
    <property type="term" value="F:actin binding"/>
    <property type="evidence" value="ECO:0007669"/>
    <property type="project" value="UniProtKB-KW"/>
</dbReference>
<dbReference type="InterPro" id="IPR018980">
    <property type="entry name" value="FERM_PH-like_C"/>
</dbReference>
<dbReference type="InterPro" id="IPR008954">
    <property type="entry name" value="Moesin_tail_sf"/>
</dbReference>
<dbReference type="InterPro" id="IPR000299">
    <property type="entry name" value="FERM_domain"/>
</dbReference>
<evidence type="ECO:0000256" key="4">
    <source>
        <dbReference type="ARBA" id="ARBA00004536"/>
    </source>
</evidence>
<dbReference type="GO" id="GO:0005902">
    <property type="term" value="C:microvillus"/>
    <property type="evidence" value="ECO:0007669"/>
    <property type="project" value="UniProtKB-SubCell"/>
</dbReference>
<organism evidence="16 17">
    <name type="scientific">Aedes aegypti</name>
    <name type="common">Yellowfever mosquito</name>
    <name type="synonym">Culex aegypti</name>
    <dbReference type="NCBI Taxonomy" id="7159"/>
    <lineage>
        <taxon>Eukaryota</taxon>
        <taxon>Metazoa</taxon>
        <taxon>Ecdysozoa</taxon>
        <taxon>Arthropoda</taxon>
        <taxon>Hexapoda</taxon>
        <taxon>Insecta</taxon>
        <taxon>Pterygota</taxon>
        <taxon>Neoptera</taxon>
        <taxon>Endopterygota</taxon>
        <taxon>Diptera</taxon>
        <taxon>Nematocera</taxon>
        <taxon>Culicoidea</taxon>
        <taxon>Culicidae</taxon>
        <taxon>Culicinae</taxon>
        <taxon>Aedini</taxon>
        <taxon>Aedes</taxon>
        <taxon>Stegomyia</taxon>
    </lineage>
</organism>
<dbReference type="InterPro" id="IPR011259">
    <property type="entry name" value="ERM_C_dom"/>
</dbReference>
<keyword evidence="11" id="KW-0966">Cell projection</keyword>
<evidence type="ECO:0000313" key="17">
    <source>
        <dbReference type="Proteomes" id="UP000682892"/>
    </source>
</evidence>
<protein>
    <recommendedName>
        <fullName evidence="5">Moesin/ezrin/radixin homolog 1</fullName>
    </recommendedName>
</protein>
<dbReference type="InterPro" id="IPR000798">
    <property type="entry name" value="Ez/rad/moesin-like"/>
</dbReference>
<reference evidence="16" key="2">
    <citation type="journal article" date="2007" name="Science">
        <title>Genome sequence of Aedes aegypti, a major arbovirus vector.</title>
        <authorList>
            <person name="Nene V."/>
            <person name="Wortman J.R."/>
            <person name="Lawson D."/>
            <person name="Haas B."/>
            <person name="Kodira C."/>
            <person name="Tu Z.J."/>
            <person name="Loftus B."/>
            <person name="Xi Z."/>
            <person name="Megy K."/>
            <person name="Grabherr M."/>
            <person name="Ren Q."/>
            <person name="Zdobnov E.M."/>
            <person name="Lobo N.F."/>
            <person name="Campbell K.S."/>
            <person name="Brown S.E."/>
            <person name="Bonaldo M.F."/>
            <person name="Zhu J."/>
            <person name="Sinkins S.P."/>
            <person name="Hogenkamp D.G."/>
            <person name="Amedeo P."/>
            <person name="Arensburger P."/>
            <person name="Atkinson P.W."/>
            <person name="Bidwell S."/>
            <person name="Biedler J."/>
            <person name="Birney E."/>
            <person name="Bruggner R.V."/>
            <person name="Costas J."/>
            <person name="Coy M.R."/>
            <person name="Crabtree J."/>
            <person name="Crawford M."/>
            <person name="Debruyn B."/>
            <person name="Decaprio D."/>
            <person name="Eiglmeier K."/>
            <person name="Eisenstadt E."/>
            <person name="El-Dorry H."/>
            <person name="Gelbart W.M."/>
            <person name="Gomes S.L."/>
            <person name="Hammond M."/>
            <person name="Hannick L.I."/>
            <person name="Hogan J.R."/>
            <person name="Holmes M.H."/>
            <person name="Jaffe D."/>
            <person name="Johnston J.S."/>
            <person name="Kennedy R.C."/>
            <person name="Koo H."/>
            <person name="Kravitz S."/>
            <person name="Kriventseva E.V."/>
            <person name="Kulp D."/>
            <person name="Labutti K."/>
            <person name="Lee E."/>
            <person name="Li S."/>
            <person name="Lovin D.D."/>
            <person name="Mao C."/>
            <person name="Mauceli E."/>
            <person name="Menck C.F."/>
            <person name="Miller J.R."/>
            <person name="Montgomery P."/>
            <person name="Mori A."/>
            <person name="Nascimento A.L."/>
            <person name="Naveira H.F."/>
            <person name="Nusbaum C."/>
            <person name="O'leary S."/>
            <person name="Orvis J."/>
            <person name="Pertea M."/>
            <person name="Quesneville H."/>
            <person name="Reidenbach K.R."/>
            <person name="Rogers Y.H."/>
            <person name="Roth C.W."/>
            <person name="Schneider J.R."/>
            <person name="Schatz M."/>
            <person name="Shumway M."/>
            <person name="Stanke M."/>
            <person name="Stinson E.O."/>
            <person name="Tubio J.M."/>
            <person name="Vanzee J.P."/>
            <person name="Verjovski-Almeida S."/>
            <person name="Werner D."/>
            <person name="White O."/>
            <person name="Wyder S."/>
            <person name="Zeng Q."/>
            <person name="Zhao Q."/>
            <person name="Zhao Y."/>
            <person name="Hill C.A."/>
            <person name="Raikhel A.S."/>
            <person name="Soares M.B."/>
            <person name="Knudson D.L."/>
            <person name="Lee N.H."/>
            <person name="Galagan J."/>
            <person name="Salzberg S.L."/>
            <person name="Paulsen I.T."/>
            <person name="Dimopoulos G."/>
            <person name="Collins F.H."/>
            <person name="Birren B."/>
            <person name="Fraser-Liggett C.M."/>
            <person name="Severson D.W."/>
        </authorList>
    </citation>
    <scope>NUCLEOTIDE SEQUENCE [LARGE SCALE GENOMIC DNA]</scope>
    <source>
        <strain evidence="16">Liverpool</strain>
    </source>
</reference>
<name>Q16F39_AEDAE</name>
<evidence type="ECO:0000256" key="12">
    <source>
        <dbReference type="ARBA" id="ARBA00043944"/>
    </source>
</evidence>
<dbReference type="PANTHER" id="PTHR23281">
    <property type="entry name" value="MERLIN/MOESIN/EZRIN/RADIXIN"/>
    <property type="match status" value="1"/>
</dbReference>
<keyword evidence="10" id="KW-0206">Cytoskeleton</keyword>
<evidence type="ECO:0000256" key="2">
    <source>
        <dbReference type="ARBA" id="ARBA00004202"/>
    </source>
</evidence>
<keyword evidence="6" id="KW-1003">Cell membrane</keyword>
<dbReference type="InterPro" id="IPR019748">
    <property type="entry name" value="FERM_central"/>
</dbReference>
<dbReference type="CDD" id="cd14473">
    <property type="entry name" value="FERM_B-lobe"/>
    <property type="match status" value="1"/>
</dbReference>
<evidence type="ECO:0000256" key="6">
    <source>
        <dbReference type="ARBA" id="ARBA00022475"/>
    </source>
</evidence>
<keyword evidence="7" id="KW-0965">Cell junction</keyword>
<dbReference type="PhylomeDB" id="Q16F39"/>
<dbReference type="SUPFAM" id="SSF54236">
    <property type="entry name" value="Ubiquitin-like"/>
    <property type="match status" value="1"/>
</dbReference>
<dbReference type="PROSITE" id="PS00660">
    <property type="entry name" value="FERM_1"/>
    <property type="match status" value="1"/>
</dbReference>
<dbReference type="FunFam" id="1.20.80.10:FF:000002">
    <property type="entry name" value="radixin isoform X1"/>
    <property type="match status" value="1"/>
</dbReference>
<dbReference type="SUPFAM" id="SSF47031">
    <property type="entry name" value="Second domain of FERM"/>
    <property type="match status" value="1"/>
</dbReference>
<evidence type="ECO:0000256" key="13">
    <source>
        <dbReference type="PIRSR" id="PIRSR002305-1"/>
    </source>
</evidence>
<dbReference type="PROSITE" id="PS50057">
    <property type="entry name" value="FERM_3"/>
    <property type="match status" value="1"/>
</dbReference>
<dbReference type="SUPFAM" id="SSF48678">
    <property type="entry name" value="Moesin tail domain"/>
    <property type="match status" value="1"/>
</dbReference>
<feature type="binding site" evidence="13">
    <location>
        <begin position="67"/>
        <end position="70"/>
    </location>
    <ligand>
        <name>a 1,2-diacyl-sn-glycero-3-phospho-(1D-myo-inositol)</name>
        <dbReference type="ChEBI" id="CHEBI:57880"/>
    </ligand>
</feature>
<dbReference type="InterPro" id="IPR041789">
    <property type="entry name" value="ERM_FERM_C"/>
</dbReference>
<evidence type="ECO:0000256" key="7">
    <source>
        <dbReference type="ARBA" id="ARBA00022949"/>
    </source>
</evidence>
<feature type="binding site" evidence="13">
    <location>
        <position position="286"/>
    </location>
    <ligand>
        <name>a 1,2-diacyl-sn-glycero-3-phospho-(1D-myo-inositol)</name>
        <dbReference type="ChEBI" id="CHEBI:57880"/>
    </ligand>
</feature>
<evidence type="ECO:0000256" key="1">
    <source>
        <dbReference type="ARBA" id="ARBA00004105"/>
    </source>
</evidence>
<dbReference type="GO" id="GO:0009887">
    <property type="term" value="P:animal organ morphogenesis"/>
    <property type="evidence" value="ECO:0007669"/>
    <property type="project" value="UniProtKB-ARBA"/>
</dbReference>
<dbReference type="GO" id="GO:0005856">
    <property type="term" value="C:cytoskeleton"/>
    <property type="evidence" value="ECO:0007669"/>
    <property type="project" value="UniProtKB-SubCell"/>
</dbReference>
<dbReference type="Pfam" id="PF20492">
    <property type="entry name" value="ERM_helical"/>
    <property type="match status" value="1"/>
</dbReference>
<proteinExistence type="predicted"/>
<dbReference type="GO" id="GO:0016324">
    <property type="term" value="C:apical plasma membrane"/>
    <property type="evidence" value="ECO:0007669"/>
    <property type="project" value="UniProtKB-ARBA"/>
</dbReference>
<dbReference type="CDD" id="cd13194">
    <property type="entry name" value="FERM_C_ERM"/>
    <property type="match status" value="1"/>
</dbReference>
<dbReference type="Gene3D" id="1.20.5.450">
    <property type="match status" value="1"/>
</dbReference>
<dbReference type="Pfam" id="PF00769">
    <property type="entry name" value="ERM_C"/>
    <property type="match status" value="1"/>
</dbReference>
<evidence type="ECO:0000259" key="15">
    <source>
        <dbReference type="PROSITE" id="PS50057"/>
    </source>
</evidence>
<dbReference type="InterPro" id="IPR046810">
    <property type="entry name" value="ERM_helical"/>
</dbReference>
<dbReference type="OMA" id="IKRWWIN"/>
<dbReference type="InterPro" id="IPR035963">
    <property type="entry name" value="FERM_2"/>
</dbReference>
<dbReference type="GO" id="GO:0030182">
    <property type="term" value="P:neuron differentiation"/>
    <property type="evidence" value="ECO:0007669"/>
    <property type="project" value="UniProtKB-ARBA"/>
</dbReference>
<evidence type="ECO:0000256" key="9">
    <source>
        <dbReference type="ARBA" id="ARBA00023203"/>
    </source>
</evidence>
<dbReference type="Proteomes" id="UP000682892">
    <property type="component" value="Unassembled WGS sequence"/>
</dbReference>
<dbReference type="Pfam" id="PF09380">
    <property type="entry name" value="FERM_C"/>
    <property type="match status" value="1"/>
</dbReference>
<dbReference type="GO" id="GO:0005912">
    <property type="term" value="C:adherens junction"/>
    <property type="evidence" value="ECO:0007669"/>
    <property type="project" value="UniProtKB-SubCell"/>
</dbReference>
<dbReference type="PROSITE" id="PS00661">
    <property type="entry name" value="FERM_2"/>
    <property type="match status" value="1"/>
</dbReference>
<feature type="coiled-coil region" evidence="14">
    <location>
        <begin position="310"/>
        <end position="438"/>
    </location>
</feature>
<evidence type="ECO:0000256" key="8">
    <source>
        <dbReference type="ARBA" id="ARBA00023136"/>
    </source>
</evidence>
<dbReference type="InterPro" id="IPR019747">
    <property type="entry name" value="FERM_CS"/>
</dbReference>
<dbReference type="Pfam" id="PF00373">
    <property type="entry name" value="FERM_M"/>
    <property type="match status" value="1"/>
</dbReference>